<sequence length="170" mass="19070">MPLTEKQRWILGGTLVFGALAVYVQSSKNPLVKPKPVIWPPQSATKNRILLPVRNRSELQPIVALHSPLLMNFVFRGDTASNKQTGALQRILAYDIDDSKLVSMVDVECDEPGNKGLLLDYQVTKIPSIVCLRNQIAQGTFVDEKLIENPEGEVDYERLKKWVESQAAEK</sequence>
<dbReference type="RefSeq" id="XP_018211651.1">
    <property type="nucleotide sequence ID" value="XM_018357388.1"/>
</dbReference>
<keyword evidence="2" id="KW-1185">Reference proteome</keyword>
<evidence type="ECO:0000313" key="1">
    <source>
        <dbReference type="EMBL" id="KAH3659226.1"/>
    </source>
</evidence>
<reference evidence="1" key="2">
    <citation type="submission" date="2021-01" db="EMBL/GenBank/DDBJ databases">
        <authorList>
            <person name="Schikora-Tamarit M.A."/>
        </authorList>
    </citation>
    <scope>NUCLEOTIDE SEQUENCE</scope>
    <source>
        <strain evidence="1">NCAIM Y.01608</strain>
    </source>
</reference>
<evidence type="ECO:0000313" key="2">
    <source>
        <dbReference type="Proteomes" id="UP000788993"/>
    </source>
</evidence>
<name>A0A1B7SJS2_9ASCO</name>
<protein>
    <submittedName>
        <fullName evidence="1">Uncharacterized protein</fullName>
    </submittedName>
</protein>
<dbReference type="AlphaFoldDB" id="A0A1B7SJS2"/>
<dbReference type="Proteomes" id="UP000788993">
    <property type="component" value="Unassembled WGS sequence"/>
</dbReference>
<gene>
    <name evidence="1" type="ORF">OGATHE_006110</name>
</gene>
<dbReference type="EMBL" id="JAEUBD010001540">
    <property type="protein sequence ID" value="KAH3659226.1"/>
    <property type="molecule type" value="Genomic_DNA"/>
</dbReference>
<organism evidence="1 2">
    <name type="scientific">Ogataea polymorpha</name>
    <dbReference type="NCBI Taxonomy" id="460523"/>
    <lineage>
        <taxon>Eukaryota</taxon>
        <taxon>Fungi</taxon>
        <taxon>Dikarya</taxon>
        <taxon>Ascomycota</taxon>
        <taxon>Saccharomycotina</taxon>
        <taxon>Pichiomycetes</taxon>
        <taxon>Pichiales</taxon>
        <taxon>Pichiaceae</taxon>
        <taxon>Ogataea</taxon>
    </lineage>
</organism>
<accession>A0A1B7SJS2</accession>
<comment type="caution">
    <text evidence="1">The sequence shown here is derived from an EMBL/GenBank/DDBJ whole genome shotgun (WGS) entry which is preliminary data.</text>
</comment>
<reference evidence="1" key="1">
    <citation type="journal article" date="2021" name="Open Biol.">
        <title>Shared evolutionary footprints suggest mitochondrial oxidative damage underlies multiple complex I losses in fungi.</title>
        <authorList>
            <person name="Schikora-Tamarit M.A."/>
            <person name="Marcet-Houben M."/>
            <person name="Nosek J."/>
            <person name="Gabaldon T."/>
        </authorList>
    </citation>
    <scope>NUCLEOTIDE SEQUENCE</scope>
    <source>
        <strain evidence="1">NCAIM Y.01608</strain>
    </source>
</reference>
<proteinExistence type="predicted"/>